<feature type="transmembrane region" description="Helical" evidence="13">
    <location>
        <begin position="296"/>
        <end position="317"/>
    </location>
</feature>
<reference evidence="14 15" key="1">
    <citation type="submission" date="2019-01" db="EMBL/GenBank/DDBJ databases">
        <title>Genome sequences of Streptomyces and Rhizobium isolates collected from root and soil.</title>
        <authorList>
            <person name="Chhettri S."/>
            <person name="Sevigny J.L."/>
            <person name="Sen A."/>
            <person name="Ennis N."/>
            <person name="Tisa L."/>
        </authorList>
    </citation>
    <scope>NUCLEOTIDE SEQUENCE [LARGE SCALE GENOMIC DNA]</scope>
    <source>
        <strain evidence="14 15">San01</strain>
    </source>
</reference>
<evidence type="ECO:0000256" key="13">
    <source>
        <dbReference type="SAM" id="Phobius"/>
    </source>
</evidence>
<keyword evidence="6" id="KW-0328">Glycosyltransferase</keyword>
<dbReference type="OrthoDB" id="151635at2"/>
<gene>
    <name evidence="14" type="ORF">EOT10_20535</name>
</gene>
<feature type="transmembrane region" description="Helical" evidence="13">
    <location>
        <begin position="348"/>
        <end position="366"/>
    </location>
</feature>
<feature type="transmembrane region" description="Helical" evidence="13">
    <location>
        <begin position="31"/>
        <end position="54"/>
    </location>
</feature>
<evidence type="ECO:0000256" key="7">
    <source>
        <dbReference type="ARBA" id="ARBA00022679"/>
    </source>
</evidence>
<keyword evidence="9" id="KW-0256">Endoplasmic reticulum</keyword>
<dbReference type="GO" id="GO:0000009">
    <property type="term" value="F:alpha-1,6-mannosyltransferase activity"/>
    <property type="evidence" value="ECO:0007669"/>
    <property type="project" value="InterPro"/>
</dbReference>
<accession>A0A437PKP8</accession>
<evidence type="ECO:0000256" key="12">
    <source>
        <dbReference type="ARBA" id="ARBA00024033"/>
    </source>
</evidence>
<evidence type="ECO:0000313" key="14">
    <source>
        <dbReference type="EMBL" id="RVU22866.1"/>
    </source>
</evidence>
<comment type="pathway">
    <text evidence="3">Glycolipid biosynthesis; glycosylphosphatidylinositol-anchor biosynthesis.</text>
</comment>
<dbReference type="PANTHER" id="PTHR12468:SF2">
    <property type="entry name" value="GPI MANNOSYLTRANSFERASE 2"/>
    <property type="match status" value="1"/>
</dbReference>
<dbReference type="GO" id="GO:0006506">
    <property type="term" value="P:GPI anchor biosynthetic process"/>
    <property type="evidence" value="ECO:0007669"/>
    <property type="project" value="UniProtKB-UniPathway"/>
</dbReference>
<dbReference type="EMBL" id="RZYA01000009">
    <property type="protein sequence ID" value="RVU22866.1"/>
    <property type="molecule type" value="Genomic_DNA"/>
</dbReference>
<evidence type="ECO:0000256" key="4">
    <source>
        <dbReference type="ARBA" id="ARBA00022475"/>
    </source>
</evidence>
<dbReference type="Proteomes" id="UP000283128">
    <property type="component" value="Unassembled WGS sequence"/>
</dbReference>
<evidence type="ECO:0000256" key="3">
    <source>
        <dbReference type="ARBA" id="ARBA00004687"/>
    </source>
</evidence>
<keyword evidence="15" id="KW-1185">Reference proteome</keyword>
<evidence type="ECO:0000256" key="6">
    <source>
        <dbReference type="ARBA" id="ARBA00022676"/>
    </source>
</evidence>
<keyword evidence="7" id="KW-0808">Transferase</keyword>
<evidence type="ECO:0000256" key="5">
    <source>
        <dbReference type="ARBA" id="ARBA00022502"/>
    </source>
</evidence>
<dbReference type="GO" id="GO:0005886">
    <property type="term" value="C:plasma membrane"/>
    <property type="evidence" value="ECO:0007669"/>
    <property type="project" value="UniProtKB-SubCell"/>
</dbReference>
<feature type="transmembrane region" description="Helical" evidence="13">
    <location>
        <begin position="115"/>
        <end position="137"/>
    </location>
</feature>
<evidence type="ECO:0000256" key="9">
    <source>
        <dbReference type="ARBA" id="ARBA00022824"/>
    </source>
</evidence>
<keyword evidence="11 13" id="KW-0472">Membrane</keyword>
<feature type="transmembrane region" description="Helical" evidence="13">
    <location>
        <begin position="373"/>
        <end position="394"/>
    </location>
</feature>
<feature type="transmembrane region" description="Helical" evidence="13">
    <location>
        <begin position="190"/>
        <end position="223"/>
    </location>
</feature>
<evidence type="ECO:0000256" key="10">
    <source>
        <dbReference type="ARBA" id="ARBA00022989"/>
    </source>
</evidence>
<organism evidence="14 15">
    <name type="scientific">Streptomyces antnestii</name>
    <dbReference type="NCBI Taxonomy" id="2494256"/>
    <lineage>
        <taxon>Bacteria</taxon>
        <taxon>Bacillati</taxon>
        <taxon>Actinomycetota</taxon>
        <taxon>Actinomycetes</taxon>
        <taxon>Kitasatosporales</taxon>
        <taxon>Streptomycetaceae</taxon>
        <taxon>Streptomyces</taxon>
    </lineage>
</organism>
<keyword evidence="4" id="KW-1003">Cell membrane</keyword>
<dbReference type="UniPathway" id="UPA00196"/>
<dbReference type="InterPro" id="IPR018584">
    <property type="entry name" value="GT87"/>
</dbReference>
<comment type="similarity">
    <text evidence="12">Belongs to the glycosyltransferase 87 family.</text>
</comment>
<sequence>MHPGPAVATPPAGQERVAHLPRRVRGALRRAAPALALYAAARLAGLAVAGAVALRTHRSLWTALGTSWDSNWYTGIAQHGYGTTLAGRHGFTYTDLAFFPLYPALQRSLATLVPVHMTVAGLVVAWLSALAAAWGIYAVGELLHGRRTGIALALLWGTLLHAVVETMAYSESLMTALSAWSLYALLTRRRLWAGVLALLAGLTRPNGVAVAVAVLCAAGLAVLRSRHDRRDWRVWVSMALAPLGWFGYLAWVGTRSGGPLGYFEIERDWGSRFDFGVSEIRFLKHVFTDRGTPPHLAYYMGAAAVLVALAALVLLALDRPPLPVLVYAIVLVVIAVGGSMFYACKPRFLLPAFPLLLPAAVALTRARPRAGAALLAGFAVVSAVYGAYTLFYAGTAP</sequence>
<comment type="subcellular location">
    <subcellularLocation>
        <location evidence="2">Cell membrane</location>
        <topology evidence="2">Multi-pass membrane protein</topology>
    </subcellularLocation>
    <subcellularLocation>
        <location evidence="1">Endoplasmic reticulum membrane</location>
        <topology evidence="1">Multi-pass membrane protein</topology>
    </subcellularLocation>
</comment>
<proteinExistence type="inferred from homology"/>
<dbReference type="GO" id="GO:0004376">
    <property type="term" value="F:GPI mannosyltransferase activity"/>
    <property type="evidence" value="ECO:0007669"/>
    <property type="project" value="InterPro"/>
</dbReference>
<comment type="caution">
    <text evidence="14">The sequence shown here is derived from an EMBL/GenBank/DDBJ whole genome shotgun (WGS) entry which is preliminary data.</text>
</comment>
<feature type="transmembrane region" description="Helical" evidence="13">
    <location>
        <begin position="235"/>
        <end position="253"/>
    </location>
</feature>
<dbReference type="InterPro" id="IPR007315">
    <property type="entry name" value="PIG-V/Gpi18"/>
</dbReference>
<feature type="transmembrane region" description="Helical" evidence="13">
    <location>
        <begin position="324"/>
        <end position="342"/>
    </location>
</feature>
<dbReference type="AlphaFoldDB" id="A0A437PKP8"/>
<evidence type="ECO:0000313" key="15">
    <source>
        <dbReference type="Proteomes" id="UP000283128"/>
    </source>
</evidence>
<protein>
    <submittedName>
        <fullName evidence="14">DUF2029 domain-containing protein</fullName>
    </submittedName>
</protein>
<evidence type="ECO:0000256" key="11">
    <source>
        <dbReference type="ARBA" id="ARBA00023136"/>
    </source>
</evidence>
<feature type="transmembrane region" description="Helical" evidence="13">
    <location>
        <begin position="149"/>
        <end position="170"/>
    </location>
</feature>
<evidence type="ECO:0000256" key="8">
    <source>
        <dbReference type="ARBA" id="ARBA00022692"/>
    </source>
</evidence>
<dbReference type="Pfam" id="PF09594">
    <property type="entry name" value="GT87"/>
    <property type="match status" value="1"/>
</dbReference>
<dbReference type="PANTHER" id="PTHR12468">
    <property type="entry name" value="GPI MANNOSYLTRANSFERASE 2"/>
    <property type="match status" value="1"/>
</dbReference>
<evidence type="ECO:0000256" key="1">
    <source>
        <dbReference type="ARBA" id="ARBA00004477"/>
    </source>
</evidence>
<name>A0A437PKP8_9ACTN</name>
<keyword evidence="8 13" id="KW-0812">Transmembrane</keyword>
<keyword evidence="10 13" id="KW-1133">Transmembrane helix</keyword>
<keyword evidence="5" id="KW-0337">GPI-anchor biosynthesis</keyword>
<evidence type="ECO:0000256" key="2">
    <source>
        <dbReference type="ARBA" id="ARBA00004651"/>
    </source>
</evidence>